<evidence type="ECO:0008006" key="3">
    <source>
        <dbReference type="Google" id="ProtNLM"/>
    </source>
</evidence>
<proteinExistence type="predicted"/>
<evidence type="ECO:0000313" key="1">
    <source>
        <dbReference type="EMBL" id="CAB9529378.1"/>
    </source>
</evidence>
<reference evidence="1" key="1">
    <citation type="submission" date="2020-06" db="EMBL/GenBank/DDBJ databases">
        <authorList>
            <consortium name="Plant Systems Biology data submission"/>
        </authorList>
    </citation>
    <scope>NUCLEOTIDE SEQUENCE</scope>
    <source>
        <strain evidence="1">D6</strain>
    </source>
</reference>
<accession>A0A9N8I028</accession>
<gene>
    <name evidence="1" type="ORF">SEMRO_2485_G329000.1</name>
</gene>
<evidence type="ECO:0000313" key="2">
    <source>
        <dbReference type="Proteomes" id="UP001153069"/>
    </source>
</evidence>
<protein>
    <recommendedName>
        <fullName evidence="3">DDE Tnp4 domain-containing protein</fullName>
    </recommendedName>
</protein>
<dbReference type="Proteomes" id="UP001153069">
    <property type="component" value="Unassembled WGS sequence"/>
</dbReference>
<sequence>MAESNAEQQLEFESLKLTPGEFLAIGLDITRGKNHWEYLKPSANDDRFRKAFGAATLTCAEIWNDLVVRGEIAKTMKPRYLLLALRYLSTNDTQDDLMILFSIGSKHTIKDWTDAFVRKIQMLLQDKILSWEAVDEGFIFFMTVDGTHCRIHEPRPFSTAWSSHKFGGKAALNYELGLSIHNHKLIWLFGPTPAGKYNDLEVARMKLFPTMRAYNEQHSKEPGLRILADNIFQVRAEEDIVSTDNELDPRELAKFKERAKSRQEKFNDLLKKWKVLDTPFRYEQGTDFQDQHKACFEAVTAVVCYSLDNKTSNLFESD</sequence>
<comment type="caution">
    <text evidence="1">The sequence shown here is derived from an EMBL/GenBank/DDBJ whole genome shotgun (WGS) entry which is preliminary data.</text>
</comment>
<name>A0A9N8I028_9STRA</name>
<dbReference type="EMBL" id="CAICTM010002483">
    <property type="protein sequence ID" value="CAB9529378.1"/>
    <property type="molecule type" value="Genomic_DNA"/>
</dbReference>
<organism evidence="1 2">
    <name type="scientific">Seminavis robusta</name>
    <dbReference type="NCBI Taxonomy" id="568900"/>
    <lineage>
        <taxon>Eukaryota</taxon>
        <taxon>Sar</taxon>
        <taxon>Stramenopiles</taxon>
        <taxon>Ochrophyta</taxon>
        <taxon>Bacillariophyta</taxon>
        <taxon>Bacillariophyceae</taxon>
        <taxon>Bacillariophycidae</taxon>
        <taxon>Naviculales</taxon>
        <taxon>Naviculaceae</taxon>
        <taxon>Seminavis</taxon>
    </lineage>
</organism>
<dbReference type="AlphaFoldDB" id="A0A9N8I028"/>
<keyword evidence="2" id="KW-1185">Reference proteome</keyword>